<feature type="coiled-coil region" evidence="1">
    <location>
        <begin position="296"/>
        <end position="323"/>
    </location>
</feature>
<sequence>MLEKTKKKGPHVPNDIRERLTSAKAKLRRKQKLDAMLGAAQVQLEQLQHDRSRMDRTLAQEKGDVDQLEGFSLTGLFHSILGVKAERLEKERQEYLAARLKYEECTQAVGDAQREVARLYEEYAGHGDTENDYNQLMEEKRRLLTQSGAPNAAAILNRTDQLADLEADRKELKEAISAGNTALRSLEQVRSELQAAENWGTWDMLGGGTMTTWAKHTRIDSAKREAETAQRDLRRFQKELADADQRLHVSLDEIGGFSTFADYFFDGLIADWIVQSKIQTAAAACDAAIQNVTSALNKCRHRHTQTEQDLKRLENERRQLIEEA</sequence>
<dbReference type="HOGENOM" id="CLU_073844_0_0_0"/>
<keyword evidence="1" id="KW-0175">Coiled coil</keyword>
<dbReference type="AlphaFoldDB" id="A4A0E0"/>
<evidence type="ECO:0000313" key="2">
    <source>
        <dbReference type="EMBL" id="EAQ77760.1"/>
    </source>
</evidence>
<gene>
    <name evidence="2" type="ORF">DSM3645_25362</name>
</gene>
<organism evidence="2 3">
    <name type="scientific">Blastopirellula marina DSM 3645</name>
    <dbReference type="NCBI Taxonomy" id="314230"/>
    <lineage>
        <taxon>Bacteria</taxon>
        <taxon>Pseudomonadati</taxon>
        <taxon>Planctomycetota</taxon>
        <taxon>Planctomycetia</taxon>
        <taxon>Pirellulales</taxon>
        <taxon>Pirellulaceae</taxon>
        <taxon>Blastopirellula</taxon>
    </lineage>
</organism>
<feature type="coiled-coil region" evidence="1">
    <location>
        <begin position="219"/>
        <end position="253"/>
    </location>
</feature>
<protein>
    <submittedName>
        <fullName evidence="2">Uncharacterized protein</fullName>
    </submittedName>
</protein>
<dbReference type="Proteomes" id="UP000004358">
    <property type="component" value="Unassembled WGS sequence"/>
</dbReference>
<comment type="caution">
    <text evidence="2">The sequence shown here is derived from an EMBL/GenBank/DDBJ whole genome shotgun (WGS) entry which is preliminary data.</text>
</comment>
<evidence type="ECO:0000313" key="3">
    <source>
        <dbReference type="Proteomes" id="UP000004358"/>
    </source>
</evidence>
<evidence type="ECO:0000256" key="1">
    <source>
        <dbReference type="SAM" id="Coils"/>
    </source>
</evidence>
<reference evidence="2 3" key="1">
    <citation type="submission" date="2006-02" db="EMBL/GenBank/DDBJ databases">
        <authorList>
            <person name="Amann R."/>
            <person name="Ferriera S."/>
            <person name="Johnson J."/>
            <person name="Kravitz S."/>
            <person name="Halpern A."/>
            <person name="Remington K."/>
            <person name="Beeson K."/>
            <person name="Tran B."/>
            <person name="Rogers Y.-H."/>
            <person name="Friedman R."/>
            <person name="Venter J.C."/>
        </authorList>
    </citation>
    <scope>NUCLEOTIDE SEQUENCE [LARGE SCALE GENOMIC DNA]</scope>
    <source>
        <strain evidence="2 3">DSM 3645</strain>
    </source>
</reference>
<dbReference type="Gene3D" id="1.20.1270.60">
    <property type="entry name" value="Arfaptin homology (AH) domain/BAR domain"/>
    <property type="match status" value="1"/>
</dbReference>
<accession>A4A0E0</accession>
<proteinExistence type="predicted"/>
<feature type="coiled-coil region" evidence="1">
    <location>
        <begin position="30"/>
        <end position="182"/>
    </location>
</feature>
<name>A4A0E0_9BACT</name>
<dbReference type="RefSeq" id="WP_002652967.1">
    <property type="nucleotide sequence ID" value="NZ_CH672376.1"/>
</dbReference>
<dbReference type="eggNOG" id="COG3064">
    <property type="taxonomic scope" value="Bacteria"/>
</dbReference>
<dbReference type="EMBL" id="AANZ01000028">
    <property type="protein sequence ID" value="EAQ77760.1"/>
    <property type="molecule type" value="Genomic_DNA"/>
</dbReference>
<dbReference type="InterPro" id="IPR027267">
    <property type="entry name" value="AH/BAR_dom_sf"/>
</dbReference>